<keyword evidence="2" id="KW-1185">Reference proteome</keyword>
<accession>A0A1B1Z2N6</accession>
<evidence type="ECO:0000313" key="2">
    <source>
        <dbReference type="Proteomes" id="UP000077412"/>
    </source>
</evidence>
<reference evidence="1 2" key="1">
    <citation type="submission" date="2016-08" db="EMBL/GenBank/DDBJ databases">
        <title>Complete genome sequence of Fictibacillus arsenicus G25-54, a strain with toxicity to nematodes and a potential arsenic-resistance activity.</title>
        <authorList>
            <person name="Zheng Z."/>
        </authorList>
    </citation>
    <scope>NUCLEOTIDE SEQUENCE [LARGE SCALE GENOMIC DNA]</scope>
    <source>
        <strain evidence="1 2">G25-54</strain>
    </source>
</reference>
<organism evidence="1 2">
    <name type="scientific">Fictibacillus arsenicus</name>
    <dbReference type="NCBI Taxonomy" id="255247"/>
    <lineage>
        <taxon>Bacteria</taxon>
        <taxon>Bacillati</taxon>
        <taxon>Bacillota</taxon>
        <taxon>Bacilli</taxon>
        <taxon>Bacillales</taxon>
        <taxon>Fictibacillaceae</taxon>
        <taxon>Fictibacillus</taxon>
    </lineage>
</organism>
<dbReference type="KEGG" id="far:ABE41_006850"/>
<proteinExistence type="predicted"/>
<dbReference type="STRING" id="255247.ABE41_006850"/>
<sequence>MYPKLELHVVLKVVIEEDIEPAFIREVKEEIGPDLKPPLFPQVNMQTTLSHNPHITLTKRSQNSFVMCFLLFYHLYWEKI</sequence>
<gene>
    <name evidence="1" type="ORF">ABE41_006850</name>
</gene>
<name>A0A1B1Z2N6_9BACL</name>
<protein>
    <submittedName>
        <fullName evidence="1">Uncharacterized protein</fullName>
    </submittedName>
</protein>
<dbReference type="AlphaFoldDB" id="A0A1B1Z2N6"/>
<dbReference type="Proteomes" id="UP000077412">
    <property type="component" value="Chromosome"/>
</dbReference>
<dbReference type="EMBL" id="CP016761">
    <property type="protein sequence ID" value="ANX11722.1"/>
    <property type="molecule type" value="Genomic_DNA"/>
</dbReference>
<evidence type="ECO:0000313" key="1">
    <source>
        <dbReference type="EMBL" id="ANX11722.1"/>
    </source>
</evidence>